<reference evidence="2 3" key="1">
    <citation type="journal article" date="2023" name="Elife">
        <title>Identification of key yeast species and microbe-microbe interactions impacting larval growth of Drosophila in the wild.</title>
        <authorList>
            <person name="Mure A."/>
            <person name="Sugiura Y."/>
            <person name="Maeda R."/>
            <person name="Honda K."/>
            <person name="Sakurai N."/>
            <person name="Takahashi Y."/>
            <person name="Watada M."/>
            <person name="Katoh T."/>
            <person name="Gotoh A."/>
            <person name="Gotoh Y."/>
            <person name="Taniguchi I."/>
            <person name="Nakamura K."/>
            <person name="Hayashi T."/>
            <person name="Katayama T."/>
            <person name="Uemura T."/>
            <person name="Hattori Y."/>
        </authorList>
    </citation>
    <scope>NUCLEOTIDE SEQUENCE [LARGE SCALE GENOMIC DNA]</scope>
    <source>
        <strain evidence="2 3">PK-24</strain>
    </source>
</reference>
<keyword evidence="3" id="KW-1185">Reference proteome</keyword>
<feature type="domain" description="Transcription regulator Rua1 C-terminal" evidence="1">
    <location>
        <begin position="350"/>
        <end position="464"/>
    </location>
</feature>
<evidence type="ECO:0000259" key="1">
    <source>
        <dbReference type="Pfam" id="PF14616"/>
    </source>
</evidence>
<evidence type="ECO:0000313" key="2">
    <source>
        <dbReference type="EMBL" id="GMM45574.1"/>
    </source>
</evidence>
<proteinExistence type="predicted"/>
<dbReference type="InterPro" id="IPR028012">
    <property type="entry name" value="Rua1_C"/>
</dbReference>
<dbReference type="Pfam" id="PF14616">
    <property type="entry name" value="Rua1_C"/>
    <property type="match status" value="1"/>
</dbReference>
<comment type="caution">
    <text evidence="2">The sequence shown here is derived from an EMBL/GenBank/DDBJ whole genome shotgun (WGS) entry which is preliminary data.</text>
</comment>
<accession>A0AAV5R4M7</accession>
<dbReference type="AlphaFoldDB" id="A0AAV5R4M7"/>
<name>A0AAV5R4M7_PICKL</name>
<dbReference type="Proteomes" id="UP001378960">
    <property type="component" value="Unassembled WGS sequence"/>
</dbReference>
<dbReference type="EMBL" id="BTGB01000002">
    <property type="protein sequence ID" value="GMM45574.1"/>
    <property type="molecule type" value="Genomic_DNA"/>
</dbReference>
<organism evidence="2 3">
    <name type="scientific">Pichia kluyveri</name>
    <name type="common">Yeast</name>
    <dbReference type="NCBI Taxonomy" id="36015"/>
    <lineage>
        <taxon>Eukaryota</taxon>
        <taxon>Fungi</taxon>
        <taxon>Dikarya</taxon>
        <taxon>Ascomycota</taxon>
        <taxon>Saccharomycotina</taxon>
        <taxon>Pichiomycetes</taxon>
        <taxon>Pichiales</taxon>
        <taxon>Pichiaceae</taxon>
        <taxon>Pichia</taxon>
    </lineage>
</organism>
<evidence type="ECO:0000313" key="3">
    <source>
        <dbReference type="Proteomes" id="UP001378960"/>
    </source>
</evidence>
<protein>
    <recommendedName>
        <fullName evidence="1">Transcription regulator Rua1 C-terminal domain-containing protein</fullName>
    </recommendedName>
</protein>
<sequence length="495" mass="56607">MSSTAIVFSDDESLDYLFEESSPENTIFSLNNTTSKTSNSSNDDDDLTLEEIDLINEICEMMEKHVEKEKHEEMETANVSNSLNNIDEGSIDLNLGFDIDSIAPGGEYYKLSNELNELDFDQALAFLDNMEAENTASNFQNQNQTRFEESSLLPANENSLIQSDEELQYIINNLGIEANFNNNNYTNNETNSQPPVSVQMSQLEVVPQNVVSTEITAAFVVFEEVAAVDVVKQNLTQENIKVKAQKASNKRIMPVFTSLSYQRADRYWKVICSQKAFQIAAADESKIMHSIGGFFIDKKFIKRNVVASLLPNYIEVNEFAKYEGKDGWKYKLNKRRTFDDFISLRWCGQKQDFYQPLVIRYKPNGTKKPITQNLCPYCPYTLGMDLNTIFHNVDDSSYMHHVCKDHGVYTTGEEMPIPVFGKTSKGVVAACTLCKHSCNLSIDFHSDNLKNCLISYFRHCFTKHKSKRQNRSYADIRRAEQEKKSNKNYLIMEDL</sequence>
<gene>
    <name evidence="2" type="ORF">DAPK24_021490</name>
</gene>